<feature type="non-terminal residue" evidence="3">
    <location>
        <position position="416"/>
    </location>
</feature>
<dbReference type="OrthoDB" id="10450884at2759"/>
<evidence type="ECO:0000256" key="1">
    <source>
        <dbReference type="SAM" id="Coils"/>
    </source>
</evidence>
<keyword evidence="1" id="KW-0175">Coiled coil</keyword>
<evidence type="ECO:0000256" key="2">
    <source>
        <dbReference type="SAM" id="MobiDB-lite"/>
    </source>
</evidence>
<proteinExistence type="predicted"/>
<organism evidence="3 4">
    <name type="scientific">Smittium culicis</name>
    <dbReference type="NCBI Taxonomy" id="133412"/>
    <lineage>
        <taxon>Eukaryota</taxon>
        <taxon>Fungi</taxon>
        <taxon>Fungi incertae sedis</taxon>
        <taxon>Zoopagomycota</taxon>
        <taxon>Kickxellomycotina</taxon>
        <taxon>Harpellomycetes</taxon>
        <taxon>Harpellales</taxon>
        <taxon>Legeriomycetaceae</taxon>
        <taxon>Smittium</taxon>
    </lineage>
</organism>
<evidence type="ECO:0000313" key="4">
    <source>
        <dbReference type="Proteomes" id="UP000187283"/>
    </source>
</evidence>
<dbReference type="EMBL" id="LSSN01000328">
    <property type="protein sequence ID" value="OMJ24503.1"/>
    <property type="molecule type" value="Genomic_DNA"/>
</dbReference>
<name>A0A1R1YC74_9FUNG</name>
<keyword evidence="4" id="KW-1185">Reference proteome</keyword>
<protein>
    <submittedName>
        <fullName evidence="3">Uncharacterized protein</fullName>
    </submittedName>
</protein>
<evidence type="ECO:0000313" key="3">
    <source>
        <dbReference type="EMBL" id="OMJ24503.1"/>
    </source>
</evidence>
<feature type="compositionally biased region" description="Polar residues" evidence="2">
    <location>
        <begin position="393"/>
        <end position="410"/>
    </location>
</feature>
<sequence length="416" mass="47161">MNPQEIIDLNFSQEFDDFSDLESDQFNDFNSKSNSNSFITNLTHFNKTKNINGFANKPNKTKSSHKINPLNLVHSGIENNTSEKLPKNNIDCNHNLKEQSQDLDLDFPDDDFEIEFDSQTLKKVMETEELYYASQAEQFTSAASHSPIPTSTKNNSSIANLINNKAYSNEMLPISLYNAEKSSTSLDSKTNNNTSIIQRAQSANLESISCQFDAQNINLTNNLHNNHHSNSFITLPPIPPNQVINNQKSLKVQPNYGDRILNVNINEKDSSNNGFHNILNNDNSVGISKLSDKIADREKRIMELEEKLSLQRGEIETVRRKLQKAENDNVNLQETLVSVTEKLSVEKSFIQEKMQKQMDSFKTQLEFQIQESSALLRKKSTISISNEYDKPSHSVNIVSPETQPKATSSLPKKRKT</sequence>
<comment type="caution">
    <text evidence="3">The sequence shown here is derived from an EMBL/GenBank/DDBJ whole genome shotgun (WGS) entry which is preliminary data.</text>
</comment>
<feature type="region of interest" description="Disordered" evidence="2">
    <location>
        <begin position="385"/>
        <end position="416"/>
    </location>
</feature>
<feature type="coiled-coil region" evidence="1">
    <location>
        <begin position="287"/>
        <end position="371"/>
    </location>
</feature>
<dbReference type="Proteomes" id="UP000187283">
    <property type="component" value="Unassembled WGS sequence"/>
</dbReference>
<dbReference type="AlphaFoldDB" id="A0A1R1YC74"/>
<gene>
    <name evidence="3" type="ORF">AYI70_g1539</name>
</gene>
<accession>A0A1R1YC74</accession>
<reference evidence="3 4" key="1">
    <citation type="submission" date="2017-01" db="EMBL/GenBank/DDBJ databases">
        <authorList>
            <person name="Mah S.A."/>
            <person name="Swanson W.J."/>
            <person name="Moy G.W."/>
            <person name="Vacquier V.D."/>
        </authorList>
    </citation>
    <scope>NUCLEOTIDE SEQUENCE [LARGE SCALE GENOMIC DNA]</scope>
    <source>
        <strain evidence="3 4">GSMNP</strain>
    </source>
</reference>